<dbReference type="VEuPathDB" id="VectorBase:RSAN_041489"/>
<evidence type="ECO:0000313" key="3">
    <source>
        <dbReference type="Proteomes" id="UP000821837"/>
    </source>
</evidence>
<organism evidence="2 3">
    <name type="scientific">Rhipicephalus sanguineus</name>
    <name type="common">Brown dog tick</name>
    <name type="synonym">Ixodes sanguineus</name>
    <dbReference type="NCBI Taxonomy" id="34632"/>
    <lineage>
        <taxon>Eukaryota</taxon>
        <taxon>Metazoa</taxon>
        <taxon>Ecdysozoa</taxon>
        <taxon>Arthropoda</taxon>
        <taxon>Chelicerata</taxon>
        <taxon>Arachnida</taxon>
        <taxon>Acari</taxon>
        <taxon>Parasitiformes</taxon>
        <taxon>Ixodida</taxon>
        <taxon>Ixodoidea</taxon>
        <taxon>Ixodidae</taxon>
        <taxon>Rhipicephalinae</taxon>
        <taxon>Rhipicephalus</taxon>
        <taxon>Rhipicephalus</taxon>
    </lineage>
</organism>
<dbReference type="AlphaFoldDB" id="A0A9D4PA94"/>
<dbReference type="Proteomes" id="UP000821837">
    <property type="component" value="Unassembled WGS sequence"/>
</dbReference>
<name>A0A9D4PA94_RHISA</name>
<sequence length="225" mass="24653">MEPPGSVYIPGGYFSVANGWTTRPASMKMPSKKQLDAFMAASGSRCSRQTTKGQKFRDEGLSGSYQHVVALLLTMCNLPSGTDATCTDVPCAWIVPPQAKKLEGNLPLSEIPFEQTKKRKREYDPTPGLSPADPTKFFEKLAEVSPSCLLLRYAKTHEPSRDSAGETDPVLVEPKSRCSPQPCIADPEDLLSERIQRFIQEAFDAVQLLSLDDRAAILESTMGQA</sequence>
<comment type="caution">
    <text evidence="2">The sequence shown here is derived from an EMBL/GenBank/DDBJ whole genome shotgun (WGS) entry which is preliminary data.</text>
</comment>
<dbReference type="EMBL" id="JABSTV010001255">
    <property type="protein sequence ID" value="KAH7935064.1"/>
    <property type="molecule type" value="Genomic_DNA"/>
</dbReference>
<protein>
    <submittedName>
        <fullName evidence="2">Uncharacterized protein</fullName>
    </submittedName>
</protein>
<feature type="region of interest" description="Disordered" evidence="1">
    <location>
        <begin position="159"/>
        <end position="180"/>
    </location>
</feature>
<reference evidence="2" key="2">
    <citation type="submission" date="2021-09" db="EMBL/GenBank/DDBJ databases">
        <authorList>
            <person name="Jia N."/>
            <person name="Wang J."/>
            <person name="Shi W."/>
            <person name="Du L."/>
            <person name="Sun Y."/>
            <person name="Zhan W."/>
            <person name="Jiang J."/>
            <person name="Wang Q."/>
            <person name="Zhang B."/>
            <person name="Ji P."/>
            <person name="Sakyi L.B."/>
            <person name="Cui X."/>
            <person name="Yuan T."/>
            <person name="Jiang B."/>
            <person name="Yang W."/>
            <person name="Lam T.T.-Y."/>
            <person name="Chang Q."/>
            <person name="Ding S."/>
            <person name="Wang X."/>
            <person name="Zhu J."/>
            <person name="Ruan X."/>
            <person name="Zhao L."/>
            <person name="Wei J."/>
            <person name="Que T."/>
            <person name="Du C."/>
            <person name="Cheng J."/>
            <person name="Dai P."/>
            <person name="Han X."/>
            <person name="Huang E."/>
            <person name="Gao Y."/>
            <person name="Liu J."/>
            <person name="Shao H."/>
            <person name="Ye R."/>
            <person name="Li L."/>
            <person name="Wei W."/>
            <person name="Wang X."/>
            <person name="Wang C."/>
            <person name="Huo Q."/>
            <person name="Li W."/>
            <person name="Guo W."/>
            <person name="Chen H."/>
            <person name="Chen S."/>
            <person name="Zhou L."/>
            <person name="Zhou L."/>
            <person name="Ni X."/>
            <person name="Tian J."/>
            <person name="Zhou Y."/>
            <person name="Sheng Y."/>
            <person name="Liu T."/>
            <person name="Pan Y."/>
            <person name="Xia L."/>
            <person name="Li J."/>
            <person name="Zhao F."/>
            <person name="Cao W."/>
        </authorList>
    </citation>
    <scope>NUCLEOTIDE SEQUENCE</scope>
    <source>
        <strain evidence="2">Rsan-2018</strain>
        <tissue evidence="2">Larvae</tissue>
    </source>
</reference>
<gene>
    <name evidence="2" type="ORF">HPB52_003629</name>
</gene>
<keyword evidence="3" id="KW-1185">Reference proteome</keyword>
<proteinExistence type="predicted"/>
<accession>A0A9D4PA94</accession>
<reference evidence="2" key="1">
    <citation type="journal article" date="2020" name="Cell">
        <title>Large-Scale Comparative Analyses of Tick Genomes Elucidate Their Genetic Diversity and Vector Capacities.</title>
        <authorList>
            <consortium name="Tick Genome and Microbiome Consortium (TIGMIC)"/>
            <person name="Jia N."/>
            <person name="Wang J."/>
            <person name="Shi W."/>
            <person name="Du L."/>
            <person name="Sun Y."/>
            <person name="Zhan W."/>
            <person name="Jiang J.F."/>
            <person name="Wang Q."/>
            <person name="Zhang B."/>
            <person name="Ji P."/>
            <person name="Bell-Sakyi L."/>
            <person name="Cui X.M."/>
            <person name="Yuan T.T."/>
            <person name="Jiang B.G."/>
            <person name="Yang W.F."/>
            <person name="Lam T.T."/>
            <person name="Chang Q.C."/>
            <person name="Ding S.J."/>
            <person name="Wang X.J."/>
            <person name="Zhu J.G."/>
            <person name="Ruan X.D."/>
            <person name="Zhao L."/>
            <person name="Wei J.T."/>
            <person name="Ye R.Z."/>
            <person name="Que T.C."/>
            <person name="Du C.H."/>
            <person name="Zhou Y.H."/>
            <person name="Cheng J.X."/>
            <person name="Dai P.F."/>
            <person name="Guo W.B."/>
            <person name="Han X.H."/>
            <person name="Huang E.J."/>
            <person name="Li L.F."/>
            <person name="Wei W."/>
            <person name="Gao Y.C."/>
            <person name="Liu J.Z."/>
            <person name="Shao H.Z."/>
            <person name="Wang X."/>
            <person name="Wang C.C."/>
            <person name="Yang T.C."/>
            <person name="Huo Q.B."/>
            <person name="Li W."/>
            <person name="Chen H.Y."/>
            <person name="Chen S.E."/>
            <person name="Zhou L.G."/>
            <person name="Ni X.B."/>
            <person name="Tian J.H."/>
            <person name="Sheng Y."/>
            <person name="Liu T."/>
            <person name="Pan Y.S."/>
            <person name="Xia L.Y."/>
            <person name="Li J."/>
            <person name="Zhao F."/>
            <person name="Cao W.C."/>
        </authorList>
    </citation>
    <scope>NUCLEOTIDE SEQUENCE</scope>
    <source>
        <strain evidence="2">Rsan-2018</strain>
    </source>
</reference>
<evidence type="ECO:0000256" key="1">
    <source>
        <dbReference type="SAM" id="MobiDB-lite"/>
    </source>
</evidence>
<evidence type="ECO:0000313" key="2">
    <source>
        <dbReference type="EMBL" id="KAH7935064.1"/>
    </source>
</evidence>